<dbReference type="AlphaFoldDB" id="A0A5K7ZB47"/>
<dbReference type="PANTHER" id="PTHR31566:SF0">
    <property type="entry name" value="CYTOCHROME C BIOGENESIS PROTEIN CCS1, CHLOROPLASTIC"/>
    <property type="match status" value="1"/>
</dbReference>
<comment type="subcellular location">
    <subcellularLocation>
        <location evidence="1">Membrane</location>
        <topology evidence="1">Multi-pass membrane protein</topology>
    </subcellularLocation>
</comment>
<dbReference type="EMBL" id="AP021875">
    <property type="protein sequence ID" value="BBO77399.1"/>
    <property type="molecule type" value="Genomic_DNA"/>
</dbReference>
<feature type="transmembrane region" description="Helical" evidence="6">
    <location>
        <begin position="21"/>
        <end position="41"/>
    </location>
</feature>
<sequence>MKTADQSKRMLDALWDFFASVKLTVVILTLLAATSVLGTFIPQKADPSFYIRAYGEFAYRLMQVFDILDMYYSWWFQTLIGILAINITVCTIKRWPAIWKIVSSKNLRVESIKKKRPIGEFSDSRNPDKLLPLYKAYIGKKYRRVEISAEKPGMTIIAEKGRWTRLGVPAVHLSIVIILAGALIGSFLGFDGFVNIPEGESASYIRLRNSDATLPLGFEVRCEDFDVSFYDSGSPKEFRSSLTILENGEKVAEKDIIVNDPLRYKGVNFFQSSYGQTPPQKVQIRFTSSNSDESQQHSLSMGQTVGLPDETGQFTFLRYTGNYSFRGKMIGEAIVGILEKPEKEPEEVALPLRFPTFDKMRKDAWFISVDGYEDAYYTGLQVTKDPGVPIVYFGFVLLIVGCWIAFFMSHQKIVVDLQPSTNSSRVSVYGATNRNRVGFEMASHQFSEELSKL</sequence>
<evidence type="ECO:0000256" key="6">
    <source>
        <dbReference type="SAM" id="Phobius"/>
    </source>
</evidence>
<evidence type="ECO:0000256" key="2">
    <source>
        <dbReference type="ARBA" id="ARBA00022692"/>
    </source>
</evidence>
<dbReference type="GO" id="GO:0016020">
    <property type="term" value="C:membrane"/>
    <property type="evidence" value="ECO:0007669"/>
    <property type="project" value="UniProtKB-SubCell"/>
</dbReference>
<dbReference type="GO" id="GO:0017004">
    <property type="term" value="P:cytochrome complex assembly"/>
    <property type="evidence" value="ECO:0007669"/>
    <property type="project" value="UniProtKB-KW"/>
</dbReference>
<keyword evidence="9" id="KW-1185">Reference proteome</keyword>
<proteinExistence type="predicted"/>
<dbReference type="KEGG" id="dwd:DSCW_48160"/>
<dbReference type="Pfam" id="PF05140">
    <property type="entry name" value="ResB"/>
    <property type="match status" value="2"/>
</dbReference>
<feature type="transmembrane region" description="Helical" evidence="6">
    <location>
        <begin position="170"/>
        <end position="190"/>
    </location>
</feature>
<evidence type="ECO:0000259" key="7">
    <source>
        <dbReference type="Pfam" id="PF05140"/>
    </source>
</evidence>
<feature type="domain" description="ResB-like" evidence="7">
    <location>
        <begin position="357"/>
        <end position="440"/>
    </location>
</feature>
<dbReference type="RefSeq" id="WP_170302435.1">
    <property type="nucleotide sequence ID" value="NZ_AP021875.1"/>
</dbReference>
<evidence type="ECO:0000256" key="1">
    <source>
        <dbReference type="ARBA" id="ARBA00004141"/>
    </source>
</evidence>
<name>A0A5K7ZB47_9BACT</name>
<protein>
    <submittedName>
        <fullName evidence="8">Cytochrome c biogenesis protein ResB</fullName>
    </submittedName>
</protein>
<feature type="domain" description="ResB-like" evidence="7">
    <location>
        <begin position="21"/>
        <end position="342"/>
    </location>
</feature>
<evidence type="ECO:0000256" key="4">
    <source>
        <dbReference type="ARBA" id="ARBA00022989"/>
    </source>
</evidence>
<dbReference type="InterPro" id="IPR007816">
    <property type="entry name" value="ResB-like_domain"/>
</dbReference>
<reference evidence="8 9" key="1">
    <citation type="submission" date="2019-11" db="EMBL/GenBank/DDBJ databases">
        <title>Comparative genomics of hydrocarbon-degrading Desulfosarcina strains.</title>
        <authorList>
            <person name="Watanabe M."/>
            <person name="Kojima H."/>
            <person name="Fukui M."/>
        </authorList>
    </citation>
    <scope>NUCLEOTIDE SEQUENCE [LARGE SCALE GENOMIC DNA]</scope>
    <source>
        <strain evidence="8 9">PP31</strain>
    </source>
</reference>
<organism evidence="8 9">
    <name type="scientific">Desulfosarcina widdelii</name>
    <dbReference type="NCBI Taxonomy" id="947919"/>
    <lineage>
        <taxon>Bacteria</taxon>
        <taxon>Pseudomonadati</taxon>
        <taxon>Thermodesulfobacteriota</taxon>
        <taxon>Desulfobacteria</taxon>
        <taxon>Desulfobacterales</taxon>
        <taxon>Desulfosarcinaceae</taxon>
        <taxon>Desulfosarcina</taxon>
    </lineage>
</organism>
<gene>
    <name evidence="8" type="ORF">DSCW_48160</name>
</gene>
<keyword evidence="3" id="KW-0201">Cytochrome c-type biogenesis</keyword>
<feature type="transmembrane region" description="Helical" evidence="6">
    <location>
        <begin position="390"/>
        <end position="408"/>
    </location>
</feature>
<evidence type="ECO:0000313" key="8">
    <source>
        <dbReference type="EMBL" id="BBO77399.1"/>
    </source>
</evidence>
<keyword evidence="2 6" id="KW-0812">Transmembrane</keyword>
<feature type="transmembrane region" description="Helical" evidence="6">
    <location>
        <begin position="72"/>
        <end position="92"/>
    </location>
</feature>
<keyword evidence="4 6" id="KW-1133">Transmembrane helix</keyword>
<dbReference type="InterPro" id="IPR023494">
    <property type="entry name" value="Cyt_c_bgen_Ccs1/CcsB/ResB"/>
</dbReference>
<evidence type="ECO:0000256" key="5">
    <source>
        <dbReference type="ARBA" id="ARBA00023136"/>
    </source>
</evidence>
<accession>A0A5K7ZB47</accession>
<evidence type="ECO:0000256" key="3">
    <source>
        <dbReference type="ARBA" id="ARBA00022748"/>
    </source>
</evidence>
<dbReference type="PANTHER" id="PTHR31566">
    <property type="entry name" value="CYTOCHROME C BIOGENESIS PROTEIN CCS1, CHLOROPLASTIC"/>
    <property type="match status" value="1"/>
</dbReference>
<keyword evidence="5 6" id="KW-0472">Membrane</keyword>
<dbReference type="Proteomes" id="UP000427769">
    <property type="component" value="Chromosome"/>
</dbReference>
<evidence type="ECO:0000313" key="9">
    <source>
        <dbReference type="Proteomes" id="UP000427769"/>
    </source>
</evidence>